<evidence type="ECO:0000256" key="1">
    <source>
        <dbReference type="SAM" id="Phobius"/>
    </source>
</evidence>
<keyword evidence="1" id="KW-1133">Transmembrane helix</keyword>
<evidence type="ECO:0000313" key="3">
    <source>
        <dbReference type="Proteomes" id="UP001165297"/>
    </source>
</evidence>
<dbReference type="EMBL" id="JAJADQ010000005">
    <property type="protein sequence ID" value="MCB2378230.1"/>
    <property type="molecule type" value="Genomic_DNA"/>
</dbReference>
<proteinExistence type="predicted"/>
<dbReference type="RefSeq" id="WP_226185707.1">
    <property type="nucleotide sequence ID" value="NZ_JAJADQ010000005.1"/>
</dbReference>
<feature type="transmembrane region" description="Helical" evidence="1">
    <location>
        <begin position="96"/>
        <end position="116"/>
    </location>
</feature>
<sequence length="323" mass="35871">MREVVFLRQNQAKWQHYESVPATGPDELAARFVELTDDLSYARTFYPDSSTTAYLNALTGKLHQALYKNKSMEPGRFASFWRRELPLLVARHHRPLLLALVFFLLSTAIGVLSAAFDESFVRVVLGDAYVNQTLENIERGDPMAVYKGQDESVMFLYITLNNIKVSLLAFASGLLPGLGTGTILFRNGLMLGAFQTFFYQKGLLLPSVLTIWIHGTLEISAIVLAGGAGLVMSRGILFPDTYSRRESFRRAARDGMQLVLGLVPIFITAGFLEGFVTRHTGMPLALSLLIIGSSAGFILWYFILYPFQLHRRLSTDSVASAAS</sequence>
<keyword evidence="1" id="KW-0472">Membrane</keyword>
<comment type="caution">
    <text evidence="2">The sequence shown here is derived from an EMBL/GenBank/DDBJ whole genome shotgun (WGS) entry which is preliminary data.</text>
</comment>
<organism evidence="2 3">
    <name type="scientific">Hymenobacter nitidus</name>
    <dbReference type="NCBI Taxonomy" id="2880929"/>
    <lineage>
        <taxon>Bacteria</taxon>
        <taxon>Pseudomonadati</taxon>
        <taxon>Bacteroidota</taxon>
        <taxon>Cytophagia</taxon>
        <taxon>Cytophagales</taxon>
        <taxon>Hymenobacteraceae</taxon>
        <taxon>Hymenobacter</taxon>
    </lineage>
</organism>
<keyword evidence="3" id="KW-1185">Reference proteome</keyword>
<accession>A0ABS8AG83</accession>
<dbReference type="PANTHER" id="PTHR35337">
    <property type="entry name" value="SLR1478 PROTEIN"/>
    <property type="match status" value="1"/>
</dbReference>
<evidence type="ECO:0000313" key="2">
    <source>
        <dbReference type="EMBL" id="MCB2378230.1"/>
    </source>
</evidence>
<feature type="transmembrane region" description="Helical" evidence="1">
    <location>
        <begin position="219"/>
        <end position="237"/>
    </location>
</feature>
<feature type="transmembrane region" description="Helical" evidence="1">
    <location>
        <begin position="282"/>
        <end position="304"/>
    </location>
</feature>
<dbReference type="Proteomes" id="UP001165297">
    <property type="component" value="Unassembled WGS sequence"/>
</dbReference>
<dbReference type="Pfam" id="PF01944">
    <property type="entry name" value="SpoIIM"/>
    <property type="match status" value="1"/>
</dbReference>
<feature type="transmembrane region" description="Helical" evidence="1">
    <location>
        <begin position="258"/>
        <end position="276"/>
    </location>
</feature>
<gene>
    <name evidence="2" type="ORF">LGH70_11585</name>
</gene>
<dbReference type="PANTHER" id="PTHR35337:SF1">
    <property type="entry name" value="SLR1478 PROTEIN"/>
    <property type="match status" value="1"/>
</dbReference>
<keyword evidence="1" id="KW-0812">Transmembrane</keyword>
<name>A0ABS8AG83_9BACT</name>
<protein>
    <submittedName>
        <fullName evidence="2">Stage II sporulation protein M</fullName>
    </submittedName>
</protein>
<dbReference type="InterPro" id="IPR002798">
    <property type="entry name" value="SpoIIM-like"/>
</dbReference>
<reference evidence="2" key="1">
    <citation type="submission" date="2021-10" db="EMBL/GenBank/DDBJ databases">
        <authorList>
            <person name="Dean J.D."/>
            <person name="Kim M.K."/>
            <person name="Newey C.N."/>
            <person name="Stoker T.S."/>
            <person name="Thompson D.W."/>
            <person name="Grose J.H."/>
        </authorList>
    </citation>
    <scope>NUCLEOTIDE SEQUENCE</scope>
    <source>
        <strain evidence="2">BT635</strain>
    </source>
</reference>